<dbReference type="GO" id="GO:0000428">
    <property type="term" value="C:DNA-directed RNA polymerase complex"/>
    <property type="evidence" value="ECO:0007669"/>
    <property type="project" value="UniProtKB-KW"/>
</dbReference>
<dbReference type="Proteomes" id="UP000176284">
    <property type="component" value="Unassembled WGS sequence"/>
</dbReference>
<dbReference type="PANTHER" id="PTHR19376:SF54">
    <property type="entry name" value="DNA-DIRECTED RNA POLYMERASE SUBUNIT BETA"/>
    <property type="match status" value="1"/>
</dbReference>
<dbReference type="NCBIfam" id="TIGR02386">
    <property type="entry name" value="rpoC_TIGR"/>
    <property type="match status" value="1"/>
</dbReference>
<dbReference type="Gene3D" id="4.10.860.120">
    <property type="entry name" value="RNA polymerase II, clamp domain"/>
    <property type="match status" value="1"/>
</dbReference>
<reference evidence="10 11" key="1">
    <citation type="journal article" date="2016" name="Nat. Commun.">
        <title>Thousands of microbial genomes shed light on interconnected biogeochemical processes in an aquifer system.</title>
        <authorList>
            <person name="Anantharaman K."/>
            <person name="Brown C.T."/>
            <person name="Hug L.A."/>
            <person name="Sharon I."/>
            <person name="Castelle C.J."/>
            <person name="Probst A.J."/>
            <person name="Thomas B.C."/>
            <person name="Singh A."/>
            <person name="Wilkins M.J."/>
            <person name="Karaoz U."/>
            <person name="Brodie E.L."/>
            <person name="Williams K.H."/>
            <person name="Hubbard S.S."/>
            <person name="Banfield J.F."/>
        </authorList>
    </citation>
    <scope>NUCLEOTIDE SEQUENCE [LARGE SCALE GENOMIC DNA]</scope>
</reference>
<protein>
    <recommendedName>
        <fullName evidence="7">DNA-directed RNA polymerase subunit beta'</fullName>
        <shortName evidence="7">RNAP subunit beta'</shortName>
        <ecNumber evidence="7">2.7.7.6</ecNumber>
    </recommendedName>
    <alternativeName>
        <fullName evidence="7">RNA polymerase subunit beta'</fullName>
    </alternativeName>
    <alternativeName>
        <fullName evidence="7">Transcriptase subunit beta'</fullName>
    </alternativeName>
</protein>
<dbReference type="Pfam" id="PF04998">
    <property type="entry name" value="RNA_pol_Rpb1_5"/>
    <property type="match status" value="1"/>
</dbReference>
<comment type="catalytic activity">
    <reaction evidence="6 7 8">
        <text>RNA(n) + a ribonucleoside 5'-triphosphate = RNA(n+1) + diphosphate</text>
        <dbReference type="Rhea" id="RHEA:21248"/>
        <dbReference type="Rhea" id="RHEA-COMP:14527"/>
        <dbReference type="Rhea" id="RHEA-COMP:17342"/>
        <dbReference type="ChEBI" id="CHEBI:33019"/>
        <dbReference type="ChEBI" id="CHEBI:61557"/>
        <dbReference type="ChEBI" id="CHEBI:140395"/>
        <dbReference type="EC" id="2.7.7.6"/>
    </reaction>
</comment>
<dbReference type="Gene3D" id="1.10.132.30">
    <property type="match status" value="1"/>
</dbReference>
<feature type="domain" description="RNA polymerase N-terminal" evidence="9">
    <location>
        <begin position="264"/>
        <end position="544"/>
    </location>
</feature>
<feature type="binding site" evidence="7">
    <location>
        <position position="892"/>
    </location>
    <ligand>
        <name>Zn(2+)</name>
        <dbReference type="ChEBI" id="CHEBI:29105"/>
        <label>2</label>
    </ligand>
</feature>
<accession>A0A1G1ZWJ3</accession>
<dbReference type="InterPro" id="IPR045867">
    <property type="entry name" value="DNA-dir_RpoC_beta_prime"/>
</dbReference>
<keyword evidence="3 7" id="KW-0548">Nucleotidyltransferase</keyword>
<sequence>MENLKSIKLKIASPEDIMNWSFGEVIKPETINYRTQRPEKDGLFSERIFGPTKDWECYCGKYRRIRYKGITCDRCGVEVTRSIVRRERMGHITLAAPVAHTWFLRSSPSKLSLVLDVPVQKLEKVVYYVSHIIVSVNEANKARVFKDLEKEFESRKKTARKEGVKTAELRSGLSVSKKEIDFLKVGTILSQTEFHHLARRFGDVFEAGSGAEALHRILEKIDLEKVVKEIEKDLEVNKDTLQERRLLKRLKIVKSMIKEEMRPEWMIMKVLPVLPPDLRPMVALDGGRYATSDLNDLYRRVINRNNRLKKLLELNAPDVIIVNEKRMLQEAVDALIDNSVRFGSQQMSSQRRPLRSLSDMLKGKQGRFRQNLLGKRVDYSGRSVIVIGPDLKLGECGLPKKMALELFKPFVINKIIERGLAHNIRNSNRLIEQAPPEVWAILEEVIADRKVLLNRAPTLHRLGVQAFKPVLIEDLAIRIPPMVCTAFNADFDGDQMAVHVPLSADAQKEASEIMFSGRNLLKPATGDPIVYPTQDIILGIYYLTKLNQKALGAGMNFSSSEEVNIAYESGVIDVNAPIKVKIGEETIETSCGRILFNSVLPQDYEFINKGFRKKDVSAVVGDIISRYGNEQSAMHLDEMKKLGFEYATRSGITWSMSDLITPSEKPALLAKAEGEVAMIRGQHDDGLLTEAERRARVLSVWEKTKETIGKLVPKSLDEHNPIYAIIDSGSRGSWAQPVQMIGMKGLVANPKNETIELPVKASLKEGLSPLEYFISTHGARKGTTDTALKTASAGYLTRRLVDVSQDLVVQEADCRTKEGIEINRVDGVEFGLKFSDQLFSRTPVEDVKIEGKKVMEAGEVITKEIAEQIQQSALGQITVRSPITCKTLYGVCSRCYGFDLGNNQLVKAGAAVGIVAAQSIGEPGTQLTMRTFHTGGVAGADITHGLPRVEELFECRPPKGQAFLAEEDGTVTAIEEKGLLKAIRIKVEGKGKKEKVLEYLIPRMSVVFVKVGDAVKKGDQLSEGALDLKEVFKLKGSQAVEKYIINEVLRIYVSEGASINNKHIEIIVRQMFSRVKIKESGSTDLVRGEIIEKSRFLEINRAIKKAGKQSAKAQQLLLGVTKVALSTHSFLSAASFQETARVLINAASEGRIDPLRGLKENVIIGRLIPVGTGSLNSAAKEASDAPDEEVGSG</sequence>
<dbReference type="InterPro" id="IPR007066">
    <property type="entry name" value="RNA_pol_Rpb1_3"/>
</dbReference>
<gene>
    <name evidence="7" type="primary">rpoC</name>
    <name evidence="10" type="ORF">A3H63_00310</name>
</gene>
<dbReference type="CDD" id="cd02655">
    <property type="entry name" value="RNAP_beta'_C"/>
    <property type="match status" value="1"/>
</dbReference>
<dbReference type="Gene3D" id="1.10.274.100">
    <property type="entry name" value="RNA polymerase Rpb1, domain 3"/>
    <property type="match status" value="2"/>
</dbReference>
<evidence type="ECO:0000313" key="11">
    <source>
        <dbReference type="Proteomes" id="UP000176284"/>
    </source>
</evidence>
<comment type="cofactor">
    <cofactor evidence="7">
        <name>Zn(2+)</name>
        <dbReference type="ChEBI" id="CHEBI:29105"/>
    </cofactor>
    <text evidence="7">Binds 2 Zn(2+) ions per subunit.</text>
</comment>
<dbReference type="GO" id="GO:0008270">
    <property type="term" value="F:zinc ion binding"/>
    <property type="evidence" value="ECO:0007669"/>
    <property type="project" value="UniProtKB-UniRule"/>
</dbReference>
<dbReference type="Pfam" id="PF04997">
    <property type="entry name" value="RNA_pol_Rpb1_1"/>
    <property type="match status" value="1"/>
</dbReference>
<dbReference type="Pfam" id="PF05000">
    <property type="entry name" value="RNA_pol_Rpb1_4"/>
    <property type="match status" value="1"/>
</dbReference>
<evidence type="ECO:0000256" key="7">
    <source>
        <dbReference type="HAMAP-Rule" id="MF_01322"/>
    </source>
</evidence>
<dbReference type="CDD" id="cd01609">
    <property type="entry name" value="RNAP_beta'_N"/>
    <property type="match status" value="1"/>
</dbReference>
<dbReference type="GO" id="GO:0006351">
    <property type="term" value="P:DNA-templated transcription"/>
    <property type="evidence" value="ECO:0007669"/>
    <property type="project" value="UniProtKB-UniRule"/>
</dbReference>
<dbReference type="STRING" id="1798410.A3H63_00310"/>
<dbReference type="AlphaFoldDB" id="A0A1G1ZWJ3"/>
<feature type="binding site" evidence="7">
    <location>
        <position position="492"/>
    </location>
    <ligand>
        <name>Mg(2+)</name>
        <dbReference type="ChEBI" id="CHEBI:18420"/>
    </ligand>
</feature>
<feature type="binding site" evidence="7">
    <location>
        <position position="895"/>
    </location>
    <ligand>
        <name>Zn(2+)</name>
        <dbReference type="ChEBI" id="CHEBI:29105"/>
        <label>2</label>
    </ligand>
</feature>
<dbReference type="Gene3D" id="1.10.40.90">
    <property type="match status" value="1"/>
</dbReference>
<evidence type="ECO:0000256" key="8">
    <source>
        <dbReference type="RuleBase" id="RU004279"/>
    </source>
</evidence>
<dbReference type="InterPro" id="IPR000722">
    <property type="entry name" value="RNA_pol_asu"/>
</dbReference>
<dbReference type="InterPro" id="IPR044893">
    <property type="entry name" value="RNA_pol_Rpb1_clamp_domain"/>
</dbReference>
<comment type="caution">
    <text evidence="10">The sequence shown here is derived from an EMBL/GenBank/DDBJ whole genome shotgun (WGS) entry which is preliminary data.</text>
</comment>
<dbReference type="GO" id="GO:0003677">
    <property type="term" value="F:DNA binding"/>
    <property type="evidence" value="ECO:0007669"/>
    <property type="project" value="UniProtKB-UniRule"/>
</dbReference>
<dbReference type="InterPro" id="IPR012754">
    <property type="entry name" value="DNA-dir_RpoC_beta_prime_bact"/>
</dbReference>
<comment type="cofactor">
    <cofactor evidence="7">
        <name>Mg(2+)</name>
        <dbReference type="ChEBI" id="CHEBI:18420"/>
    </cofactor>
    <text evidence="7">Binds 1 Mg(2+) ion per subunit.</text>
</comment>
<evidence type="ECO:0000256" key="5">
    <source>
        <dbReference type="ARBA" id="ARBA00023163"/>
    </source>
</evidence>
<dbReference type="Gene3D" id="2.40.40.20">
    <property type="match status" value="1"/>
</dbReference>
<feature type="binding site" evidence="7">
    <location>
        <position position="494"/>
    </location>
    <ligand>
        <name>Mg(2+)</name>
        <dbReference type="ChEBI" id="CHEBI:18420"/>
    </ligand>
</feature>
<dbReference type="GO" id="GO:0000287">
    <property type="term" value="F:magnesium ion binding"/>
    <property type="evidence" value="ECO:0007669"/>
    <property type="project" value="UniProtKB-UniRule"/>
</dbReference>
<keyword evidence="7" id="KW-0862">Zinc</keyword>
<feature type="binding site" evidence="7">
    <location>
        <position position="490"/>
    </location>
    <ligand>
        <name>Mg(2+)</name>
        <dbReference type="ChEBI" id="CHEBI:18420"/>
    </ligand>
</feature>
<dbReference type="InterPro" id="IPR038120">
    <property type="entry name" value="Rpb1_funnel_sf"/>
</dbReference>
<dbReference type="GO" id="GO:0003899">
    <property type="term" value="F:DNA-directed RNA polymerase activity"/>
    <property type="evidence" value="ECO:0007669"/>
    <property type="project" value="UniProtKB-UniRule"/>
</dbReference>
<evidence type="ECO:0000256" key="4">
    <source>
        <dbReference type="ARBA" id="ARBA00022723"/>
    </source>
</evidence>
<dbReference type="EC" id="2.7.7.6" evidence="7"/>
<dbReference type="InterPro" id="IPR007081">
    <property type="entry name" value="RNA_pol_Rpb1_5"/>
</dbReference>
<feature type="binding site" evidence="7">
    <location>
        <position position="75"/>
    </location>
    <ligand>
        <name>Zn(2+)</name>
        <dbReference type="ChEBI" id="CHEBI:29105"/>
        <label>1</label>
    </ligand>
</feature>
<dbReference type="Pfam" id="PF04983">
    <property type="entry name" value="RNA_pol_Rpb1_3"/>
    <property type="match status" value="1"/>
</dbReference>
<dbReference type="InterPro" id="IPR007083">
    <property type="entry name" value="RNA_pol_Rpb1_4"/>
</dbReference>
<dbReference type="EMBL" id="MHJM01000008">
    <property type="protein sequence ID" value="OGY68140.1"/>
    <property type="molecule type" value="Genomic_DNA"/>
</dbReference>
<evidence type="ECO:0000259" key="9">
    <source>
        <dbReference type="SMART" id="SM00663"/>
    </source>
</evidence>
<name>A0A1G1ZWJ3_9BACT</name>
<keyword evidence="2 7" id="KW-0808">Transferase</keyword>
<dbReference type="PANTHER" id="PTHR19376">
    <property type="entry name" value="DNA-DIRECTED RNA POLYMERASE"/>
    <property type="match status" value="1"/>
</dbReference>
<evidence type="ECO:0000256" key="1">
    <source>
        <dbReference type="ARBA" id="ARBA00022478"/>
    </source>
</evidence>
<feature type="binding site" evidence="7">
    <location>
        <position position="814"/>
    </location>
    <ligand>
        <name>Zn(2+)</name>
        <dbReference type="ChEBI" id="CHEBI:29105"/>
        <label>2</label>
    </ligand>
</feature>
<dbReference type="Pfam" id="PF00623">
    <property type="entry name" value="RNA_pol_Rpb1_2"/>
    <property type="match status" value="1"/>
</dbReference>
<feature type="binding site" evidence="7">
    <location>
        <position position="885"/>
    </location>
    <ligand>
        <name>Zn(2+)</name>
        <dbReference type="ChEBI" id="CHEBI:29105"/>
        <label>2</label>
    </ligand>
</feature>
<dbReference type="InterPro" id="IPR006592">
    <property type="entry name" value="RNA_pol_N"/>
</dbReference>
<evidence type="ECO:0000256" key="2">
    <source>
        <dbReference type="ARBA" id="ARBA00022679"/>
    </source>
</evidence>
<feature type="binding site" evidence="7">
    <location>
        <position position="72"/>
    </location>
    <ligand>
        <name>Zn(2+)</name>
        <dbReference type="ChEBI" id="CHEBI:29105"/>
        <label>1</label>
    </ligand>
</feature>
<evidence type="ECO:0000256" key="3">
    <source>
        <dbReference type="ARBA" id="ARBA00022695"/>
    </source>
</evidence>
<proteinExistence type="inferred from homology"/>
<feature type="binding site" evidence="7">
    <location>
        <position position="59"/>
    </location>
    <ligand>
        <name>Zn(2+)</name>
        <dbReference type="ChEBI" id="CHEBI:29105"/>
        <label>1</label>
    </ligand>
</feature>
<organism evidence="10 11">
    <name type="scientific">Candidatus Harrisonbacteria bacterium RIFCSPLOWO2_02_FULL_45_10c</name>
    <dbReference type="NCBI Taxonomy" id="1798410"/>
    <lineage>
        <taxon>Bacteria</taxon>
        <taxon>Candidatus Harrisoniibacteriota</taxon>
    </lineage>
</organism>
<dbReference type="Gene3D" id="2.40.50.100">
    <property type="match status" value="1"/>
</dbReference>
<keyword evidence="1 7" id="KW-0240">DNA-directed RNA polymerase</keyword>
<dbReference type="Gene3D" id="1.10.1790.20">
    <property type="match status" value="1"/>
</dbReference>
<dbReference type="SUPFAM" id="SSF64484">
    <property type="entry name" value="beta and beta-prime subunits of DNA dependent RNA-polymerase"/>
    <property type="match status" value="1"/>
</dbReference>
<evidence type="ECO:0000256" key="6">
    <source>
        <dbReference type="ARBA" id="ARBA00048552"/>
    </source>
</evidence>
<comment type="function">
    <text evidence="7 8">DNA-dependent RNA polymerase catalyzes the transcription of DNA into RNA using the four ribonucleoside triphosphates as substrates.</text>
</comment>
<dbReference type="InterPro" id="IPR042102">
    <property type="entry name" value="RNA_pol_Rpb1_3_sf"/>
</dbReference>
<keyword evidence="4 7" id="KW-0479">Metal-binding</keyword>
<dbReference type="InterPro" id="IPR007080">
    <property type="entry name" value="RNA_pol_Rpb1_1"/>
</dbReference>
<dbReference type="Gene3D" id="1.10.150.390">
    <property type="match status" value="1"/>
</dbReference>
<keyword evidence="5 7" id="KW-0804">Transcription</keyword>
<feature type="binding site" evidence="7">
    <location>
        <position position="57"/>
    </location>
    <ligand>
        <name>Zn(2+)</name>
        <dbReference type="ChEBI" id="CHEBI:29105"/>
        <label>1</label>
    </ligand>
</feature>
<comment type="similarity">
    <text evidence="7 8">Belongs to the RNA polymerase beta' chain family.</text>
</comment>
<dbReference type="HAMAP" id="MF_01322">
    <property type="entry name" value="RNApol_bact_RpoC"/>
    <property type="match status" value="1"/>
</dbReference>
<evidence type="ECO:0000313" key="10">
    <source>
        <dbReference type="EMBL" id="OGY68140.1"/>
    </source>
</evidence>
<keyword evidence="7" id="KW-0460">Magnesium</keyword>
<comment type="subunit">
    <text evidence="7">The RNAP catalytic core consists of 2 alpha, 1 beta, 1 beta' and 1 omega subunit. When a sigma factor is associated with the core the holoenzyme is formed, which can initiate transcription.</text>
</comment>
<dbReference type="SMART" id="SM00663">
    <property type="entry name" value="RPOLA_N"/>
    <property type="match status" value="1"/>
</dbReference>